<dbReference type="SMART" id="SM00494">
    <property type="entry name" value="ChtBD2"/>
    <property type="match status" value="1"/>
</dbReference>
<feature type="region of interest" description="Disordered" evidence="1">
    <location>
        <begin position="457"/>
        <end position="495"/>
    </location>
</feature>
<dbReference type="OrthoDB" id="6379319at2759"/>
<dbReference type="InterPro" id="IPR036508">
    <property type="entry name" value="Chitin-bd_dom_sf"/>
</dbReference>
<evidence type="ECO:0000313" key="3">
    <source>
        <dbReference type="EMBL" id="AWK28258.1"/>
    </source>
</evidence>
<dbReference type="PROSITE" id="PS50940">
    <property type="entry name" value="CHIT_BIND_II"/>
    <property type="match status" value="1"/>
</dbReference>
<feature type="compositionally biased region" description="Low complexity" evidence="1">
    <location>
        <begin position="460"/>
        <end position="475"/>
    </location>
</feature>
<feature type="region of interest" description="Disordered" evidence="1">
    <location>
        <begin position="211"/>
        <end position="292"/>
    </location>
</feature>
<dbReference type="EMBL" id="MF942735">
    <property type="protein sequence ID" value="AWK28258.1"/>
    <property type="molecule type" value="mRNA"/>
</dbReference>
<dbReference type="SUPFAM" id="SSF57625">
    <property type="entry name" value="Invertebrate chitin-binding proteins"/>
    <property type="match status" value="1"/>
</dbReference>
<reference evidence="3" key="1">
    <citation type="submission" date="2017-09" db="EMBL/GenBank/DDBJ databases">
        <authorList>
            <person name="Ehlers B."/>
            <person name="Leendertz F.H."/>
        </authorList>
    </citation>
    <scope>NUCLEOTIDE SEQUENCE</scope>
    <source>
        <strain evidence="3">NlugCPAP1-C</strain>
    </source>
</reference>
<proteinExistence type="evidence at transcript level"/>
<dbReference type="GO" id="GO:0005576">
    <property type="term" value="C:extracellular region"/>
    <property type="evidence" value="ECO:0007669"/>
    <property type="project" value="InterPro"/>
</dbReference>
<dbReference type="PANTHER" id="PTHR22933">
    <property type="entry name" value="FI18007P1-RELATED"/>
    <property type="match status" value="1"/>
</dbReference>
<dbReference type="InterPro" id="IPR002557">
    <property type="entry name" value="Chitin-bd_dom"/>
</dbReference>
<feature type="compositionally biased region" description="Polar residues" evidence="1">
    <location>
        <begin position="485"/>
        <end position="495"/>
    </location>
</feature>
<feature type="compositionally biased region" description="Low complexity" evidence="1">
    <location>
        <begin position="245"/>
        <end position="292"/>
    </location>
</feature>
<name>A0A2S1ZS21_NILLU</name>
<dbReference type="Gene3D" id="2.170.140.10">
    <property type="entry name" value="Chitin binding domain"/>
    <property type="match status" value="1"/>
</dbReference>
<dbReference type="AlphaFoldDB" id="A0A2S1ZS21"/>
<reference evidence="3" key="2">
    <citation type="journal article" date="2018" name="Proc. Natl. Acad. Sci. U.S.A.">
        <title>A comprehensive omics analysis and functional survey of cuticular proteins in the brown planthopper.</title>
        <authorList>
            <person name="Pan P.L."/>
            <person name="Ye Y.X."/>
            <person name="Lou Y.H."/>
            <person name="Lu J.B."/>
            <person name="Cheng C."/>
            <person name="Shen Y."/>
            <person name="Moussian B."/>
            <person name="Zhang C.X."/>
        </authorList>
    </citation>
    <scope>NUCLEOTIDE SEQUENCE</scope>
    <source>
        <strain evidence="3">NlugCPAP1-C</strain>
    </source>
</reference>
<dbReference type="PANTHER" id="PTHR22933:SF44">
    <property type="entry name" value="RE15157P"/>
    <property type="match status" value="1"/>
</dbReference>
<dbReference type="Pfam" id="PF01607">
    <property type="entry name" value="CBM_14"/>
    <property type="match status" value="1"/>
</dbReference>
<feature type="compositionally biased region" description="Polar residues" evidence="1">
    <location>
        <begin position="211"/>
        <end position="244"/>
    </location>
</feature>
<evidence type="ECO:0000259" key="2">
    <source>
        <dbReference type="PROSITE" id="PS50940"/>
    </source>
</evidence>
<dbReference type="GO" id="GO:0008061">
    <property type="term" value="F:chitin binding"/>
    <property type="evidence" value="ECO:0007669"/>
    <property type="project" value="InterPro"/>
</dbReference>
<sequence>MVNRVESNISQKRRNAASANISLLLLALLMLIIVNHHGASSQATQHKKPKSRVVVAAKDIPTTSFSCNDRSPGYYADVQTGCQVYHMCSEGGTQFSYRCPNTTLFQQRMLICAHWYQVNCSRSEQHFHANLLIGQRDKPFVDESEQVNIYYHGKDLKNLLNPDELQRLQQARLTSSSNGNGLQMSASEYVHLTPGQFSNFQRPRMENHFADNSASQKSTTQQNFNRQSGKLTPQFPPSSTTLGSFQPNSHNQNNFNQFQPQQTAPTTARPNQFSTSSSTTLGSFQQNSSNQNRFNSFKPLLAVSTTVGPNKLFNQQRVSYTPSTTIKPVTFSQSNNNLNKNNNNLDQNNNFNQNFNSFQPQQTFSTTTIRSIQFNQQIITQSTSTISTKAPFNVRTNPSLSSTQPSAAFHPSNQHTVAHFTTQPHFNISSSPFTNHPQIPQSKATVTQKFASVPFQSNTNQNLQVKNNPPNNNNVGQGGFNGNLPQNTEKPTTVINENTYNNFIRRFMPDEEEANKSVPGNQATKKVNSTNEYNNFLKVFVPDDTSPIENNTTDSINYNQFLKVFIPDDSAFTNSNHSYRQNSKVFGGNFVSEINSLSTDIEPPFVGLISELDAPPFDDADPVGSSLELFKLKIQDPRHAFFIPDNDNEQIPLDSQVTPITIKVQRPGTTNHHPMTFLNLVPDNCYRCHPHFIVDKEACTPYCSAKPRNISRHEALFRRVSTVQQDRKLTDWLDIKLSIHQSNQPIRELPALPTHPPPEKTPKNRFMWLGPKYCTLFVALNRKFN</sequence>
<protein>
    <submittedName>
        <fullName evidence="3">Cuticular protein</fullName>
    </submittedName>
</protein>
<feature type="domain" description="Chitin-binding type-2" evidence="2">
    <location>
        <begin position="64"/>
        <end position="122"/>
    </location>
</feature>
<dbReference type="InterPro" id="IPR052976">
    <property type="entry name" value="Scoloptoxin-like"/>
</dbReference>
<organism evidence="3">
    <name type="scientific">Nilaparvata lugens</name>
    <name type="common">Brown planthopper</name>
    <dbReference type="NCBI Taxonomy" id="108931"/>
    <lineage>
        <taxon>Eukaryota</taxon>
        <taxon>Metazoa</taxon>
        <taxon>Ecdysozoa</taxon>
        <taxon>Arthropoda</taxon>
        <taxon>Hexapoda</taxon>
        <taxon>Insecta</taxon>
        <taxon>Pterygota</taxon>
        <taxon>Neoptera</taxon>
        <taxon>Paraneoptera</taxon>
        <taxon>Hemiptera</taxon>
        <taxon>Auchenorrhyncha</taxon>
        <taxon>Fulgoroidea</taxon>
        <taxon>Delphacidae</taxon>
        <taxon>Delphacinae</taxon>
        <taxon>Nilaparvata</taxon>
    </lineage>
</organism>
<evidence type="ECO:0000256" key="1">
    <source>
        <dbReference type="SAM" id="MobiDB-lite"/>
    </source>
</evidence>
<accession>A0A2S1ZS21</accession>